<keyword evidence="3" id="KW-1003">Cell membrane</keyword>
<dbReference type="Proteomes" id="UP000294562">
    <property type="component" value="Unassembled WGS sequence"/>
</dbReference>
<evidence type="ECO:0000256" key="1">
    <source>
        <dbReference type="ARBA" id="ARBA00004651"/>
    </source>
</evidence>
<feature type="domain" description="Mechanosensitive ion channel MscS C-terminal" evidence="11">
    <location>
        <begin position="681"/>
        <end position="763"/>
    </location>
</feature>
<dbReference type="SUPFAM" id="SSF82689">
    <property type="entry name" value="Mechanosensitive channel protein MscS (YggB), C-terminal domain"/>
    <property type="match status" value="1"/>
</dbReference>
<feature type="transmembrane region" description="Helical" evidence="8">
    <location>
        <begin position="424"/>
        <end position="441"/>
    </location>
</feature>
<feature type="transmembrane region" description="Helical" evidence="8">
    <location>
        <begin position="351"/>
        <end position="368"/>
    </location>
</feature>
<evidence type="ECO:0000256" key="6">
    <source>
        <dbReference type="ARBA" id="ARBA00023136"/>
    </source>
</evidence>
<comment type="caution">
    <text evidence="12">The sequence shown here is derived from an EMBL/GenBank/DDBJ whole genome shotgun (WGS) entry which is preliminary data.</text>
</comment>
<dbReference type="Pfam" id="PF00924">
    <property type="entry name" value="MS_channel_2nd"/>
    <property type="match status" value="1"/>
</dbReference>
<comment type="subcellular location">
    <subcellularLocation>
        <location evidence="1">Cell membrane</location>
        <topology evidence="1">Multi-pass membrane protein</topology>
    </subcellularLocation>
</comment>
<dbReference type="EMBL" id="SMZO01000013">
    <property type="protein sequence ID" value="TDL89140.1"/>
    <property type="molecule type" value="Genomic_DNA"/>
</dbReference>
<feature type="domain" description="DUF3772" evidence="10">
    <location>
        <begin position="128"/>
        <end position="177"/>
    </location>
</feature>
<gene>
    <name evidence="12" type="ORF">E2L05_07690</name>
</gene>
<dbReference type="Gene3D" id="1.10.287.1260">
    <property type="match status" value="1"/>
</dbReference>
<dbReference type="InterPro" id="IPR011066">
    <property type="entry name" value="MscS_channel_C_sf"/>
</dbReference>
<reference evidence="12 13" key="1">
    <citation type="submission" date="2019-03" db="EMBL/GenBank/DDBJ databases">
        <title>Rhodobacteraceae bacterium SM1902, a new member of the family Rhodobacteraceae isolated from Yantai.</title>
        <authorList>
            <person name="Sun Y."/>
        </authorList>
    </citation>
    <scope>NUCLEOTIDE SEQUENCE [LARGE SCALE GENOMIC DNA]</scope>
    <source>
        <strain evidence="12 13">SM1902</strain>
    </source>
</reference>
<keyword evidence="4 8" id="KW-0812">Transmembrane</keyword>
<feature type="transmembrane region" description="Helical" evidence="8">
    <location>
        <begin position="590"/>
        <end position="619"/>
    </location>
</feature>
<proteinExistence type="inferred from homology"/>
<feature type="transmembrane region" description="Helical" evidence="8">
    <location>
        <begin position="472"/>
        <end position="495"/>
    </location>
</feature>
<feature type="transmembrane region" description="Helical" evidence="8">
    <location>
        <begin position="523"/>
        <end position="540"/>
    </location>
</feature>
<evidence type="ECO:0000256" key="7">
    <source>
        <dbReference type="SAM" id="MobiDB-lite"/>
    </source>
</evidence>
<dbReference type="SUPFAM" id="SSF82861">
    <property type="entry name" value="Mechanosensitive channel protein MscS (YggB), transmembrane region"/>
    <property type="match status" value="1"/>
</dbReference>
<dbReference type="GO" id="GO:0008381">
    <property type="term" value="F:mechanosensitive monoatomic ion channel activity"/>
    <property type="evidence" value="ECO:0007669"/>
    <property type="project" value="UniProtKB-ARBA"/>
</dbReference>
<feature type="transmembrane region" description="Helical" evidence="8">
    <location>
        <begin position="321"/>
        <end position="339"/>
    </location>
</feature>
<evidence type="ECO:0000313" key="12">
    <source>
        <dbReference type="EMBL" id="TDL89140.1"/>
    </source>
</evidence>
<dbReference type="InterPro" id="IPR011014">
    <property type="entry name" value="MscS_channel_TM-2"/>
</dbReference>
<dbReference type="AlphaFoldDB" id="A0A4R6AXY1"/>
<dbReference type="Pfam" id="PF21082">
    <property type="entry name" value="MS_channel_3rd"/>
    <property type="match status" value="1"/>
</dbReference>
<dbReference type="InterPro" id="IPR049278">
    <property type="entry name" value="MS_channel_C"/>
</dbReference>
<feature type="region of interest" description="Disordered" evidence="7">
    <location>
        <begin position="782"/>
        <end position="815"/>
    </location>
</feature>
<feature type="transmembrane region" description="Helical" evidence="8">
    <location>
        <begin position="199"/>
        <end position="218"/>
    </location>
</feature>
<dbReference type="GO" id="GO:0005886">
    <property type="term" value="C:plasma membrane"/>
    <property type="evidence" value="ECO:0007669"/>
    <property type="project" value="UniProtKB-SubCell"/>
</dbReference>
<feature type="transmembrane region" description="Helical" evidence="8">
    <location>
        <begin position="245"/>
        <end position="266"/>
    </location>
</feature>
<dbReference type="SUPFAM" id="SSF50182">
    <property type="entry name" value="Sm-like ribonucleoproteins"/>
    <property type="match status" value="1"/>
</dbReference>
<dbReference type="Gene3D" id="3.30.70.100">
    <property type="match status" value="1"/>
</dbReference>
<accession>A0A4R6AXY1</accession>
<dbReference type="InterPro" id="IPR052702">
    <property type="entry name" value="MscS-like_channel"/>
</dbReference>
<evidence type="ECO:0000313" key="13">
    <source>
        <dbReference type="Proteomes" id="UP000294562"/>
    </source>
</evidence>
<dbReference type="PANTHER" id="PTHR30347:SF1">
    <property type="entry name" value="MECHANOSENSITIVE CHANNEL MSCK"/>
    <property type="match status" value="1"/>
</dbReference>
<dbReference type="InterPro" id="IPR023408">
    <property type="entry name" value="MscS_beta-dom_sf"/>
</dbReference>
<feature type="transmembrane region" description="Helical" evidence="8">
    <location>
        <begin position="389"/>
        <end position="418"/>
    </location>
</feature>
<dbReference type="InterPro" id="IPR010920">
    <property type="entry name" value="LSM_dom_sf"/>
</dbReference>
<evidence type="ECO:0000256" key="8">
    <source>
        <dbReference type="SAM" id="Phobius"/>
    </source>
</evidence>
<feature type="transmembrane region" description="Helical" evidence="8">
    <location>
        <begin position="561"/>
        <end position="584"/>
    </location>
</feature>
<sequence>MTLISTLRASWLALLFSCLLIPIGGAALALDDAYMDQWESMVQRVDRILEADVANEQTLERLRVEVVAFRDKFQEEESANQTQLERVRRQLDTLGPEPAEGETEAEEVQARRASLEEELSRLRAPSLRATEAFAEADEIVSDIDAELRARQTRLILERFPLPVNPLNWEEPLAELKQIALDVPTEIYSRLSNDETRSKIIGNLPSAGLSLIAGALMLFRSRYWSNRLAKSIHGIRKPVPRKLLNLLNVVAQLALPWIGLSLLVAALQLTGIFGPTGSTVLLAVVAFGFAMILGTWLVARLFPWDEPENSPLLLSPKMLPKARRTAFMMVVTLSLYQGIQVLEQRLSVDDRASAYSGFILSIITAVGLFRMARFFRRSVSASQVEEDDRAFVNTVVSVVALIGMIASLVAVLAGLAGYVVLARQVIYPAAGTFFLFGFLALTQRGFADMYAAIVHQTHRDEPLESQARVEDSLVPTLIGALLVVLSLPAIALMWGARVTDLTELWAQVRGGFMIGDVRISPTEFFTFLLVFAFGYMITRLIQGGLRNSILPKTKLDIGARTAIVSGVSYLGIFLAAIAAITTAGIDMSSFAIFASALAVGIGFGLQTIVSNFVSGIILLIERPVAEGDWIEVGGVMGHVRSISVRATRIETFDKTSVIVPNADLVSGVVTNWTKGNSIGRVIVPVGVAYGTDTRRVEGILSEIANAHPMIVISPPPSILFIGFGADSLDFEIRAILRDVNFLLAVKSDLNHEIAARFTEENIEIPFAQRDVWLRNPETLAAAAPNVPKAPASPPKPMQADEVPGGEADGDGDGEST</sequence>
<evidence type="ECO:0000256" key="2">
    <source>
        <dbReference type="ARBA" id="ARBA00008017"/>
    </source>
</evidence>
<feature type="domain" description="Mechanosensitive ion channel MscS" evidence="9">
    <location>
        <begin position="606"/>
        <end position="673"/>
    </location>
</feature>
<feature type="transmembrane region" description="Helical" evidence="8">
    <location>
        <begin position="278"/>
        <end position="301"/>
    </location>
</feature>
<evidence type="ECO:0000259" key="9">
    <source>
        <dbReference type="Pfam" id="PF00924"/>
    </source>
</evidence>
<keyword evidence="5 8" id="KW-1133">Transmembrane helix</keyword>
<name>A0A4R6AXY1_9RHOB</name>
<evidence type="ECO:0000259" key="10">
    <source>
        <dbReference type="Pfam" id="PF12607"/>
    </source>
</evidence>
<evidence type="ECO:0000259" key="11">
    <source>
        <dbReference type="Pfam" id="PF21082"/>
    </source>
</evidence>
<dbReference type="PANTHER" id="PTHR30347">
    <property type="entry name" value="POTASSIUM CHANNEL RELATED"/>
    <property type="match status" value="1"/>
</dbReference>
<comment type="similarity">
    <text evidence="2">Belongs to the MscS (TC 1.A.23) family.</text>
</comment>
<dbReference type="InterPro" id="IPR006685">
    <property type="entry name" value="MscS_channel_2nd"/>
</dbReference>
<dbReference type="Pfam" id="PF12607">
    <property type="entry name" value="DUF3772"/>
    <property type="match status" value="1"/>
</dbReference>
<feature type="compositionally biased region" description="Acidic residues" evidence="7">
    <location>
        <begin position="806"/>
        <end position="815"/>
    </location>
</feature>
<dbReference type="InterPro" id="IPR022249">
    <property type="entry name" value="DUF3772"/>
</dbReference>
<protein>
    <submittedName>
        <fullName evidence="12">Mechanosensitive ion channel family protein</fullName>
    </submittedName>
</protein>
<dbReference type="Gene3D" id="2.30.30.60">
    <property type="match status" value="1"/>
</dbReference>
<dbReference type="OrthoDB" id="9799209at2"/>
<dbReference type="RefSeq" id="WP_133342339.1">
    <property type="nucleotide sequence ID" value="NZ_SMZO01000013.1"/>
</dbReference>
<evidence type="ECO:0000256" key="3">
    <source>
        <dbReference type="ARBA" id="ARBA00022475"/>
    </source>
</evidence>
<evidence type="ECO:0000256" key="5">
    <source>
        <dbReference type="ARBA" id="ARBA00022989"/>
    </source>
</evidence>
<organism evidence="12 13">
    <name type="scientific">Meridianimarinicoccus aquatilis</name>
    <dbReference type="NCBI Taxonomy" id="2552766"/>
    <lineage>
        <taxon>Bacteria</taxon>
        <taxon>Pseudomonadati</taxon>
        <taxon>Pseudomonadota</taxon>
        <taxon>Alphaproteobacteria</taxon>
        <taxon>Rhodobacterales</taxon>
        <taxon>Paracoccaceae</taxon>
        <taxon>Meridianimarinicoccus</taxon>
    </lineage>
</organism>
<keyword evidence="6 8" id="KW-0472">Membrane</keyword>
<keyword evidence="13" id="KW-1185">Reference proteome</keyword>
<evidence type="ECO:0000256" key="4">
    <source>
        <dbReference type="ARBA" id="ARBA00022692"/>
    </source>
</evidence>